<feature type="coiled-coil region" evidence="1">
    <location>
        <begin position="77"/>
        <end position="111"/>
    </location>
</feature>
<dbReference type="EMBL" id="CP092332">
    <property type="protein sequence ID" value="WGK93800.1"/>
    <property type="molecule type" value="Genomic_DNA"/>
</dbReference>
<reference evidence="2 3" key="1">
    <citation type="submission" date="2022-02" db="EMBL/GenBank/DDBJ databases">
        <authorList>
            <person name="Cha I.-T."/>
            <person name="Lee K.-E."/>
            <person name="Park S.-J."/>
        </authorList>
    </citation>
    <scope>NUCLEOTIDE SEQUENCE [LARGE SCALE GENOMIC DNA]</scope>
    <source>
        <strain evidence="2 3">K3R-10</strain>
    </source>
</reference>
<name>A0ABY8N2C8_9FLAO</name>
<gene>
    <name evidence="2" type="ORF">MG292_06765</name>
</gene>
<organism evidence="2 3">
    <name type="scientific">Flavobacterium keumense</name>
    <dbReference type="NCBI Taxonomy" id="1306518"/>
    <lineage>
        <taxon>Bacteria</taxon>
        <taxon>Pseudomonadati</taxon>
        <taxon>Bacteroidota</taxon>
        <taxon>Flavobacteriia</taxon>
        <taxon>Flavobacteriales</taxon>
        <taxon>Flavobacteriaceae</taxon>
        <taxon>Flavobacterium</taxon>
    </lineage>
</organism>
<keyword evidence="3" id="KW-1185">Reference proteome</keyword>
<proteinExistence type="predicted"/>
<accession>A0ABY8N2C8</accession>
<keyword evidence="1" id="KW-0175">Coiled coil</keyword>
<protein>
    <recommendedName>
        <fullName evidence="4">Lipoprotein</fullName>
    </recommendedName>
</protein>
<evidence type="ECO:0000313" key="3">
    <source>
        <dbReference type="Proteomes" id="UP001232117"/>
    </source>
</evidence>
<evidence type="ECO:0008006" key="4">
    <source>
        <dbReference type="Google" id="ProtNLM"/>
    </source>
</evidence>
<evidence type="ECO:0000256" key="1">
    <source>
        <dbReference type="SAM" id="Coils"/>
    </source>
</evidence>
<dbReference type="Proteomes" id="UP001232117">
    <property type="component" value="Chromosome"/>
</dbReference>
<sequence>MIQTKNIDWYKTTFLILAITFAILWLRGCGASQTPQLVDVTVPAVEGKLEAKKPVQEPLKLPTNDKSKIVKVENPVNKELEAENKRLNQYVEESKKLMVAYVQERDSLKKQLLFEKVAQLNNFSTDFDDDNLELHIEGVVQGEVKEITPSYKIKPKTIEAPVKAKETFLRLLAGAELGLPTNSNIPLPLKANIMLQNRKGNIWSGSLDTNGTVWAGYNFSIFNFKR</sequence>
<reference evidence="2 3" key="2">
    <citation type="submission" date="2023-06" db="EMBL/GenBank/DDBJ databases">
        <title>Complete Genome Sequence of Flavobacterium keumense K3R-10.</title>
        <authorList>
            <person name="Jeong H."/>
            <person name="Jhang S.Y."/>
            <person name="Kim J.N."/>
        </authorList>
    </citation>
    <scope>NUCLEOTIDE SEQUENCE [LARGE SCALE GENOMIC DNA]</scope>
    <source>
        <strain evidence="2 3">K3R-10</strain>
    </source>
</reference>
<dbReference type="RefSeq" id="WP_264533471.1">
    <property type="nucleotide sequence ID" value="NZ_CP092332.1"/>
</dbReference>
<evidence type="ECO:0000313" key="2">
    <source>
        <dbReference type="EMBL" id="WGK93800.1"/>
    </source>
</evidence>